<feature type="chain" id="PRO_5021288695" evidence="4">
    <location>
        <begin position="25"/>
        <end position="253"/>
    </location>
</feature>
<organism evidence="6 7">
    <name type="scientific">Janthinobacterium tructae</name>
    <dbReference type="NCBI Taxonomy" id="2590869"/>
    <lineage>
        <taxon>Bacteria</taxon>
        <taxon>Pseudomonadati</taxon>
        <taxon>Pseudomonadota</taxon>
        <taxon>Betaproteobacteria</taxon>
        <taxon>Burkholderiales</taxon>
        <taxon>Oxalobacteraceae</taxon>
        <taxon>Janthinobacterium</taxon>
    </lineage>
</organism>
<keyword evidence="3" id="KW-0998">Cell outer membrane</keyword>
<dbReference type="InterPro" id="IPR011662">
    <property type="entry name" value="Secretin/TonB_short_N"/>
</dbReference>
<sequence length="253" mass="26318">MYSGALSCSAMALFWVLGGLIGSAADARGASPDLPPAGVAPVNPVTDAATPALAFNIPAQPLNAALNQYADTTGQPALFPSDLVHARTSTPVHGLYSAEGALRILLQGTGLMADKRSSGLGQTFILKEAGAASAVPASVSARHGLAELFREDGYAGLVQMRIWQALCSDARTRPGNYTSLLQFYVEPDGRIGAVRLLGSSGDARRDAALLHTLRTVHIGRLPPAAIARQRLTMLVAPNVQDVGPQCERQQGAG</sequence>
<dbReference type="KEGG" id="jas:FJQ89_11395"/>
<dbReference type="Pfam" id="PF13103">
    <property type="entry name" value="TonB_2"/>
    <property type="match status" value="1"/>
</dbReference>
<evidence type="ECO:0000256" key="3">
    <source>
        <dbReference type="ARBA" id="ARBA00023237"/>
    </source>
</evidence>
<dbReference type="SMART" id="SM00965">
    <property type="entry name" value="STN"/>
    <property type="match status" value="1"/>
</dbReference>
<evidence type="ECO:0000313" key="7">
    <source>
        <dbReference type="Proteomes" id="UP000316665"/>
    </source>
</evidence>
<accession>A0A4Y6RET4</accession>
<dbReference type="Proteomes" id="UP000316665">
    <property type="component" value="Chromosome"/>
</dbReference>
<dbReference type="EMBL" id="CP041185">
    <property type="protein sequence ID" value="QDG70947.1"/>
    <property type="molecule type" value="Genomic_DNA"/>
</dbReference>
<feature type="domain" description="Secretin/TonB short N-terminal" evidence="5">
    <location>
        <begin position="75"/>
        <end position="129"/>
    </location>
</feature>
<dbReference type="AlphaFoldDB" id="A0A4Y6RET4"/>
<dbReference type="OrthoDB" id="8858530at2"/>
<reference evidence="6 7" key="1">
    <citation type="submission" date="2019-06" db="EMBL/GenBank/DDBJ databases">
        <title>Complete genome sequence of Janthinobacterium sp. SNU WT3 isolated from diseased rainbow trout.</title>
        <authorList>
            <person name="Oh W.T."/>
            <person name="Park S.C."/>
        </authorList>
    </citation>
    <scope>NUCLEOTIDE SEQUENCE [LARGE SCALE GENOMIC DNA]</scope>
    <source>
        <strain evidence="6 7">SNU WT3</strain>
    </source>
</reference>
<feature type="signal peptide" evidence="4">
    <location>
        <begin position="1"/>
        <end position="24"/>
    </location>
</feature>
<evidence type="ECO:0000256" key="2">
    <source>
        <dbReference type="ARBA" id="ARBA00023136"/>
    </source>
</evidence>
<proteinExistence type="predicted"/>
<dbReference type="Gene3D" id="3.55.50.30">
    <property type="match status" value="1"/>
</dbReference>
<dbReference type="Gene3D" id="3.30.1150.10">
    <property type="match status" value="1"/>
</dbReference>
<keyword evidence="6" id="KW-0675">Receptor</keyword>
<protein>
    <submittedName>
        <fullName evidence="6">TonB-dependent outer membrane receptor</fullName>
    </submittedName>
</protein>
<dbReference type="SUPFAM" id="SSF74653">
    <property type="entry name" value="TolA/TonB C-terminal domain"/>
    <property type="match status" value="1"/>
</dbReference>
<dbReference type="GO" id="GO:0019867">
    <property type="term" value="C:outer membrane"/>
    <property type="evidence" value="ECO:0007669"/>
    <property type="project" value="InterPro"/>
</dbReference>
<keyword evidence="7" id="KW-1185">Reference proteome</keyword>
<evidence type="ECO:0000313" key="6">
    <source>
        <dbReference type="EMBL" id="QDG70947.1"/>
    </source>
</evidence>
<keyword evidence="2" id="KW-0472">Membrane</keyword>
<gene>
    <name evidence="6" type="ORF">FJQ89_11395</name>
</gene>
<evidence type="ECO:0000256" key="1">
    <source>
        <dbReference type="ARBA" id="ARBA00022448"/>
    </source>
</evidence>
<name>A0A4Y6RET4_9BURK</name>
<evidence type="ECO:0000259" key="5">
    <source>
        <dbReference type="SMART" id="SM00965"/>
    </source>
</evidence>
<evidence type="ECO:0000256" key="4">
    <source>
        <dbReference type="SAM" id="SignalP"/>
    </source>
</evidence>
<keyword evidence="4" id="KW-0732">Signal</keyword>
<keyword evidence="1" id="KW-0813">Transport</keyword>